<dbReference type="InterPro" id="IPR019533">
    <property type="entry name" value="Peptidase_S26"/>
</dbReference>
<dbReference type="GO" id="GO:0004252">
    <property type="term" value="F:serine-type endopeptidase activity"/>
    <property type="evidence" value="ECO:0007669"/>
    <property type="project" value="InterPro"/>
</dbReference>
<keyword evidence="3" id="KW-1185">Reference proteome</keyword>
<comment type="caution">
    <text evidence="2">The sequence shown here is derived from an EMBL/GenBank/DDBJ whole genome shotgun (WGS) entry which is preliminary data.</text>
</comment>
<organism evidence="2 3">
    <name type="scientific">Henriciella mobilis</name>
    <dbReference type="NCBI Taxonomy" id="2305467"/>
    <lineage>
        <taxon>Bacteria</taxon>
        <taxon>Pseudomonadati</taxon>
        <taxon>Pseudomonadota</taxon>
        <taxon>Alphaproteobacteria</taxon>
        <taxon>Hyphomonadales</taxon>
        <taxon>Hyphomonadaceae</taxon>
        <taxon>Henriciella</taxon>
    </lineage>
</organism>
<dbReference type="AlphaFoldDB" id="A0A399RAL6"/>
<dbReference type="Pfam" id="PF10502">
    <property type="entry name" value="Peptidase_S26"/>
    <property type="match status" value="1"/>
</dbReference>
<evidence type="ECO:0000313" key="2">
    <source>
        <dbReference type="EMBL" id="RIJ26559.1"/>
    </source>
</evidence>
<dbReference type="SUPFAM" id="SSF51306">
    <property type="entry name" value="LexA/Signal peptidase"/>
    <property type="match status" value="1"/>
</dbReference>
<name>A0A399RAL6_9PROT</name>
<evidence type="ECO:0000259" key="1">
    <source>
        <dbReference type="Pfam" id="PF10502"/>
    </source>
</evidence>
<protein>
    <submittedName>
        <fullName evidence="2">S26 family signal peptidase</fullName>
    </submittedName>
</protein>
<dbReference type="GO" id="GO:0006465">
    <property type="term" value="P:signal peptide processing"/>
    <property type="evidence" value="ECO:0007669"/>
    <property type="project" value="InterPro"/>
</dbReference>
<dbReference type="InterPro" id="IPR036286">
    <property type="entry name" value="LexA/Signal_pep-like_sf"/>
</dbReference>
<feature type="domain" description="Peptidase S26" evidence="1">
    <location>
        <begin position="62"/>
        <end position="218"/>
    </location>
</feature>
<proteinExistence type="predicted"/>
<reference evidence="2 3" key="1">
    <citation type="submission" date="2018-08" db="EMBL/GenBank/DDBJ databases">
        <title>Henriciella mobilis sp. nov., isolated from seawater.</title>
        <authorList>
            <person name="Cheng H."/>
            <person name="Wu Y.-H."/>
            <person name="Xu X.-W."/>
            <person name="Guo L.-L."/>
        </authorList>
    </citation>
    <scope>NUCLEOTIDE SEQUENCE [LARGE SCALE GENOMIC DNA]</scope>
    <source>
        <strain evidence="2 3">JN25</strain>
    </source>
</reference>
<gene>
    <name evidence="2" type="ORF">D1223_16440</name>
</gene>
<dbReference type="Proteomes" id="UP000266385">
    <property type="component" value="Unassembled WGS sequence"/>
</dbReference>
<evidence type="ECO:0000313" key="3">
    <source>
        <dbReference type="Proteomes" id="UP000266385"/>
    </source>
</evidence>
<dbReference type="Gene3D" id="2.10.109.10">
    <property type="entry name" value="Umud Fragment, subunit A"/>
    <property type="match status" value="1"/>
</dbReference>
<sequence>MKPLTISASNRRPWSICVRWEQARFITRSAPRSGIAARTSSLTPMDVGSWGQAFAMSRRIALLGMGCGLGLMVSASIINRSDFIWNRTESMPKGLYFVDRSARISTGDLVAFAPSDEVRHWLNDEGIVGADWPLLKHVAGLSGDEICRCDTQVSINGITSVDALKVTESGSALPAWQGCQTLKAGEVFLLNSHPLSVDGRYFGVQDGARIIGVARSVWTYGDRSAEVQATVKAIDSGTGMDSVSRRARLRECHPATLNPLSAHPFLCDPAPEDGCTDLQSAAR</sequence>
<accession>A0A399RAL6</accession>
<dbReference type="EMBL" id="QWFX01000016">
    <property type="protein sequence ID" value="RIJ26559.1"/>
    <property type="molecule type" value="Genomic_DNA"/>
</dbReference>